<dbReference type="EMBL" id="SZYD01001372">
    <property type="protein sequence ID" value="KAD0806406.1"/>
    <property type="molecule type" value="Genomic_DNA"/>
</dbReference>
<organism evidence="7 8">
    <name type="scientific">Mikania micrantha</name>
    <name type="common">bitter vine</name>
    <dbReference type="NCBI Taxonomy" id="192012"/>
    <lineage>
        <taxon>Eukaryota</taxon>
        <taxon>Viridiplantae</taxon>
        <taxon>Streptophyta</taxon>
        <taxon>Embryophyta</taxon>
        <taxon>Tracheophyta</taxon>
        <taxon>Spermatophyta</taxon>
        <taxon>Magnoliopsida</taxon>
        <taxon>eudicotyledons</taxon>
        <taxon>Gunneridae</taxon>
        <taxon>Pentapetalae</taxon>
        <taxon>asterids</taxon>
        <taxon>campanulids</taxon>
        <taxon>Asterales</taxon>
        <taxon>Asteraceae</taxon>
        <taxon>Asteroideae</taxon>
        <taxon>Heliantheae alliance</taxon>
        <taxon>Eupatorieae</taxon>
        <taxon>Mikania</taxon>
    </lineage>
</organism>
<dbReference type="InterPro" id="IPR020097">
    <property type="entry name" value="PsdUridine_synth_TruA_a/b_dom"/>
</dbReference>
<dbReference type="InterPro" id="IPR020103">
    <property type="entry name" value="PsdUridine_synth_cat_dom_sf"/>
</dbReference>
<evidence type="ECO:0000256" key="2">
    <source>
        <dbReference type="ARBA" id="ARBA00022694"/>
    </source>
</evidence>
<comment type="similarity">
    <text evidence="1">Belongs to the tRNA pseudouridine synthase TruA family.</text>
</comment>
<feature type="region of interest" description="Disordered" evidence="5">
    <location>
        <begin position="89"/>
        <end position="143"/>
    </location>
</feature>
<comment type="caution">
    <text evidence="7">The sequence shown here is derived from an EMBL/GenBank/DDBJ whole genome shotgun (WGS) entry which is preliminary data.</text>
</comment>
<protein>
    <recommendedName>
        <fullName evidence="6">Pseudouridine synthase I TruA alpha/beta domain-containing protein</fullName>
    </recommendedName>
</protein>
<name>A0A5N6LE78_9ASTR</name>
<evidence type="ECO:0000259" key="6">
    <source>
        <dbReference type="Pfam" id="PF01416"/>
    </source>
</evidence>
<feature type="coiled-coil region" evidence="4">
    <location>
        <begin position="476"/>
        <end position="503"/>
    </location>
</feature>
<dbReference type="PANTHER" id="PTHR11142:SF5">
    <property type="entry name" value="TRNA PSEUDOURIDINE(38_39) SYNTHASE"/>
    <property type="match status" value="1"/>
</dbReference>
<dbReference type="AlphaFoldDB" id="A0A5N6LE78"/>
<evidence type="ECO:0000256" key="4">
    <source>
        <dbReference type="SAM" id="Coils"/>
    </source>
</evidence>
<dbReference type="GO" id="GO:0003723">
    <property type="term" value="F:RNA binding"/>
    <property type="evidence" value="ECO:0007669"/>
    <property type="project" value="InterPro"/>
</dbReference>
<dbReference type="Pfam" id="PF01416">
    <property type="entry name" value="PseudoU_synth_1"/>
    <property type="match status" value="1"/>
</dbReference>
<gene>
    <name evidence="7" type="ORF">E3N88_43678</name>
</gene>
<dbReference type="SUPFAM" id="SSF55120">
    <property type="entry name" value="Pseudouridine synthase"/>
    <property type="match status" value="1"/>
</dbReference>
<dbReference type="InterPro" id="IPR001406">
    <property type="entry name" value="PsdUridine_synth_TruA"/>
</dbReference>
<evidence type="ECO:0000313" key="8">
    <source>
        <dbReference type="Proteomes" id="UP000326396"/>
    </source>
</evidence>
<feature type="coiled-coil region" evidence="4">
    <location>
        <begin position="410"/>
        <end position="444"/>
    </location>
</feature>
<dbReference type="OrthoDB" id="25767at2759"/>
<feature type="region of interest" description="Disordered" evidence="5">
    <location>
        <begin position="26"/>
        <end position="73"/>
    </location>
</feature>
<evidence type="ECO:0000256" key="1">
    <source>
        <dbReference type="ARBA" id="ARBA00009375"/>
    </source>
</evidence>
<dbReference type="GO" id="GO:0005737">
    <property type="term" value="C:cytoplasm"/>
    <property type="evidence" value="ECO:0007669"/>
    <property type="project" value="TreeGrafter"/>
</dbReference>
<dbReference type="Gene3D" id="3.30.70.660">
    <property type="entry name" value="Pseudouridine synthase I, catalytic domain, C-terminal subdomain"/>
    <property type="match status" value="1"/>
</dbReference>
<dbReference type="Pfam" id="PF03004">
    <property type="entry name" value="Transposase_24"/>
    <property type="match status" value="1"/>
</dbReference>
<evidence type="ECO:0000256" key="5">
    <source>
        <dbReference type="SAM" id="MobiDB-lite"/>
    </source>
</evidence>
<keyword evidence="2" id="KW-0819">tRNA processing</keyword>
<feature type="domain" description="Pseudouridine synthase I TruA alpha/beta" evidence="6">
    <location>
        <begin position="715"/>
        <end position="808"/>
    </location>
</feature>
<keyword evidence="8" id="KW-1185">Reference proteome</keyword>
<dbReference type="InterPro" id="IPR020094">
    <property type="entry name" value="TruA/RsuA/RluB/E/F_N"/>
</dbReference>
<dbReference type="PANTHER" id="PTHR11142">
    <property type="entry name" value="PSEUDOURIDYLATE SYNTHASE"/>
    <property type="match status" value="1"/>
</dbReference>
<feature type="compositionally biased region" description="Polar residues" evidence="5">
    <location>
        <begin position="112"/>
        <end position="130"/>
    </location>
</feature>
<keyword evidence="4" id="KW-0175">Coiled coil</keyword>
<feature type="compositionally biased region" description="Basic and acidic residues" evidence="5">
    <location>
        <begin position="93"/>
        <end position="102"/>
    </location>
</feature>
<evidence type="ECO:0000313" key="7">
    <source>
        <dbReference type="EMBL" id="KAD0806406.1"/>
    </source>
</evidence>
<dbReference type="InterPro" id="IPR004252">
    <property type="entry name" value="Probable_transposase_24"/>
</dbReference>
<dbReference type="FunFam" id="3.30.70.580:FF:000012">
    <property type="entry name" value="tRNA pseudouridine synthase"/>
    <property type="match status" value="1"/>
</dbReference>
<sequence length="924" mass="107335">MYPAKHGSYLRDEHFAECHFIMPGSHDTRGHRGSRGRVPYLKNAPDTRKSVDSSPTKHATDLRKYIVGGDGMRDTQEAQYNNQRGLITVDEDNGYHTHDTSQRESNCGGKSHGNSQNLNDASRDTSQPNSIYGGESRGTSQRPSIARIGDKFASYDVHHTIFTIMREHLTKPWITFRMVPKDVRRNMYNCFKTRWSTNFDSEQSNFEAFINVLKDRYSDMMYNMKITSTRITRNAGCDIAINDYKQFNIIRQYPPDSVPDSVWAEMCDLWDSEAWRKKSTIAKSNRIKGNDKAARHTGGSIGYDEYHARMRRVFGREPNFREIFLLTHLYKASKAKLLAGELNLNSVNDMFFCNDQSKEAYASYLEEMIEKNGLEFSVDDPDVWSRVVEPNLKRTRRVYGIGPSDLNYVIHDLEVQIEAEKRSRLELEEEIRKERQEQLEMQQQMKYELSRLDLQKKREGKLRRKTTAMDNQSELIMELRSKLSSFEIRVKELEAENARLKSVVLGCTCRHEVEENLDTDFSEKNLSSINLEKLKLGNYAQNGKRKLRKKLADYNLNSMNHHSQRFVALKIMYFGLRFYGFASEAQMDPTVESELFKALQKTRLVLGDKKDLQYSRCGRTDKGVSSVGQVVALLLRSKHKEPRDDTCEESVDEGPDEGELDYVRILNGVLPDDIRVFGWSHAPANFSARFSCLSREYRYFFWRENLNILAMESSCKRLIGEHDFRNFCKMDAVNVHNYKRRITSFDICPCNGSDQLMLMKIKGSAFLWHQVRCMVAVLDAFLDVDMTPRKPQYKMASEMPLVLQSCEFEDLNFKCSLDARRALQLHLEKECRSYKLQAAIFQEALQSLSSTNTSVTSSKTKKKVSSHVPLMSRPTERKSHLCYRDLIRSMLKTIQKDDYSNRLELWYRSTEKKIWQQIESEEGL</sequence>
<dbReference type="GO" id="GO:0031119">
    <property type="term" value="P:tRNA pseudouridine synthesis"/>
    <property type="evidence" value="ECO:0007669"/>
    <property type="project" value="TreeGrafter"/>
</dbReference>
<reference evidence="7 8" key="1">
    <citation type="submission" date="2019-05" db="EMBL/GenBank/DDBJ databases">
        <title>Mikania micrantha, genome provides insights into the molecular mechanism of rapid growth.</title>
        <authorList>
            <person name="Liu B."/>
        </authorList>
    </citation>
    <scope>NUCLEOTIDE SEQUENCE [LARGE SCALE GENOMIC DNA]</scope>
    <source>
        <strain evidence="7">NLD-2019</strain>
        <tissue evidence="7">Leaf</tissue>
    </source>
</reference>
<dbReference type="GO" id="GO:1990481">
    <property type="term" value="P:mRNA pseudouridine synthesis"/>
    <property type="evidence" value="ECO:0007669"/>
    <property type="project" value="TreeGrafter"/>
</dbReference>
<proteinExistence type="inferred from homology"/>
<dbReference type="NCBIfam" id="TIGR00071">
    <property type="entry name" value="hisT_truA"/>
    <property type="match status" value="1"/>
</dbReference>
<dbReference type="Gene3D" id="3.30.70.580">
    <property type="entry name" value="Pseudouridine synthase I, catalytic domain, N-terminal subdomain"/>
    <property type="match status" value="1"/>
</dbReference>
<keyword evidence="3" id="KW-0413">Isomerase</keyword>
<evidence type="ECO:0000256" key="3">
    <source>
        <dbReference type="ARBA" id="ARBA00023235"/>
    </source>
</evidence>
<accession>A0A5N6LE78</accession>
<dbReference type="GO" id="GO:0009982">
    <property type="term" value="F:pseudouridine synthase activity"/>
    <property type="evidence" value="ECO:0007669"/>
    <property type="project" value="InterPro"/>
</dbReference>
<dbReference type="InterPro" id="IPR020095">
    <property type="entry name" value="PsdUridine_synth_TruA_C"/>
</dbReference>
<dbReference type="GO" id="GO:0005634">
    <property type="term" value="C:nucleus"/>
    <property type="evidence" value="ECO:0007669"/>
    <property type="project" value="TreeGrafter"/>
</dbReference>
<dbReference type="Proteomes" id="UP000326396">
    <property type="component" value="Unassembled WGS sequence"/>
</dbReference>